<comment type="cofactor">
    <cofactor evidence="1 4">
        <name>pyridoxal 5'-phosphate</name>
        <dbReference type="ChEBI" id="CHEBI:597326"/>
    </cofactor>
</comment>
<dbReference type="Gene3D" id="3.40.640.10">
    <property type="entry name" value="Type I PLP-dependent aspartate aminotransferase-like (Major domain)"/>
    <property type="match status" value="1"/>
</dbReference>
<dbReference type="GO" id="GO:0030170">
    <property type="term" value="F:pyridoxal phosphate binding"/>
    <property type="evidence" value="ECO:0007669"/>
    <property type="project" value="InterPro"/>
</dbReference>
<keyword evidence="6" id="KW-1185">Reference proteome</keyword>
<dbReference type="GO" id="GO:0016830">
    <property type="term" value="F:carbon-carbon lyase activity"/>
    <property type="evidence" value="ECO:0007669"/>
    <property type="project" value="InterPro"/>
</dbReference>
<reference evidence="5 6" key="1">
    <citation type="submission" date="2024-01" db="EMBL/GenBank/DDBJ databases">
        <title>A draft genome for a cacao thread blight-causing isolate of Paramarasmius palmivorus.</title>
        <authorList>
            <person name="Baruah I.K."/>
            <person name="Bukari Y."/>
            <person name="Amoako-Attah I."/>
            <person name="Meinhardt L.W."/>
            <person name="Bailey B.A."/>
            <person name="Cohen S.P."/>
        </authorList>
    </citation>
    <scope>NUCLEOTIDE SEQUENCE [LARGE SCALE GENOMIC DNA]</scope>
    <source>
        <strain evidence="5 6">GH-12</strain>
    </source>
</reference>
<organism evidence="5 6">
    <name type="scientific">Paramarasmius palmivorus</name>
    <dbReference type="NCBI Taxonomy" id="297713"/>
    <lineage>
        <taxon>Eukaryota</taxon>
        <taxon>Fungi</taxon>
        <taxon>Dikarya</taxon>
        <taxon>Basidiomycota</taxon>
        <taxon>Agaricomycotina</taxon>
        <taxon>Agaricomycetes</taxon>
        <taxon>Agaricomycetidae</taxon>
        <taxon>Agaricales</taxon>
        <taxon>Marasmiineae</taxon>
        <taxon>Marasmiaceae</taxon>
        <taxon>Paramarasmius</taxon>
    </lineage>
</organism>
<keyword evidence="3 4" id="KW-0456">Lyase</keyword>
<proteinExistence type="inferred from homology"/>
<dbReference type="InterPro" id="IPR015421">
    <property type="entry name" value="PyrdxlP-dep_Trfase_major"/>
</dbReference>
<evidence type="ECO:0000313" key="6">
    <source>
        <dbReference type="Proteomes" id="UP001383192"/>
    </source>
</evidence>
<evidence type="ECO:0000256" key="4">
    <source>
        <dbReference type="RuleBase" id="RU000382"/>
    </source>
</evidence>
<dbReference type="PANTHER" id="PTHR42735">
    <property type="match status" value="1"/>
</dbReference>
<dbReference type="InterPro" id="IPR050477">
    <property type="entry name" value="GrpII_AminoAcid_Decarb"/>
</dbReference>
<sequence>MAPHKLPFYVPSNEEHQIVSSHFIGPKGENMDIMANAVQYILERQKAHRLSYHSEDPVFITDEIRDSSAFKTAQTNLESTVSRLTELLTEHSIPFFSPRYSAHMCMENSMPAILGWMATIMYNPNNASPFTSVIEIETGKQMSEMLGYNIMPNKEDQPVAWGHIACDGSVANLETVWYVSTRNLKYYPLALRDAMAPGAPLEFTSSTFDVTTCLGENKLLSELDLWELLNLKSPTILDIPGRLCEEYGISSTYLDDVMKDYIIQTISREPVDKVWGVDQPPQIFVAATKHYSWPKSAAIAGIGSANVISVPVDTEARLDPTALKDLLEENFQKKRAVYAVVAVMGTTEEGAVDPLGAILDIRDEFEAKGMTFHVHADAAWGGYFASMIREPPKGVPGPRGKPTGYVPHVALRLSTAAELKNFGRADSITIDPHKVGA</sequence>
<name>A0AAW0E685_9AGAR</name>
<dbReference type="AlphaFoldDB" id="A0AAW0E685"/>
<dbReference type="Pfam" id="PF00282">
    <property type="entry name" value="Pyridoxal_deC"/>
    <property type="match status" value="1"/>
</dbReference>
<dbReference type="EMBL" id="JAYKXP010000003">
    <property type="protein sequence ID" value="KAK7060545.1"/>
    <property type="molecule type" value="Genomic_DNA"/>
</dbReference>
<comment type="caution">
    <text evidence="5">The sequence shown here is derived from an EMBL/GenBank/DDBJ whole genome shotgun (WGS) entry which is preliminary data.</text>
</comment>
<evidence type="ECO:0000313" key="5">
    <source>
        <dbReference type="EMBL" id="KAK7060545.1"/>
    </source>
</evidence>
<evidence type="ECO:0000256" key="2">
    <source>
        <dbReference type="ARBA" id="ARBA00022898"/>
    </source>
</evidence>
<dbReference type="InterPro" id="IPR002129">
    <property type="entry name" value="PyrdxlP-dep_de-COase"/>
</dbReference>
<dbReference type="GO" id="GO:0019752">
    <property type="term" value="P:carboxylic acid metabolic process"/>
    <property type="evidence" value="ECO:0007669"/>
    <property type="project" value="InterPro"/>
</dbReference>
<accession>A0AAW0E685</accession>
<dbReference type="InterPro" id="IPR015424">
    <property type="entry name" value="PyrdxlP-dep_Trfase"/>
</dbReference>
<keyword evidence="2 4" id="KW-0663">Pyridoxal phosphate</keyword>
<protein>
    <recommendedName>
        <fullName evidence="7">Glutamate decarboxylase</fullName>
    </recommendedName>
</protein>
<dbReference type="PANTHER" id="PTHR42735:SF4">
    <property type="entry name" value="PYRIDOXAL PHOSPHATE-DEPENDENT DECARBOXYLASE FAMILY PROTEIN"/>
    <property type="match status" value="1"/>
</dbReference>
<evidence type="ECO:0000256" key="1">
    <source>
        <dbReference type="ARBA" id="ARBA00001933"/>
    </source>
</evidence>
<dbReference type="Proteomes" id="UP001383192">
    <property type="component" value="Unassembled WGS sequence"/>
</dbReference>
<evidence type="ECO:0008006" key="7">
    <source>
        <dbReference type="Google" id="ProtNLM"/>
    </source>
</evidence>
<evidence type="ECO:0000256" key="3">
    <source>
        <dbReference type="ARBA" id="ARBA00023239"/>
    </source>
</evidence>
<comment type="similarity">
    <text evidence="4">Belongs to the group II decarboxylase family.</text>
</comment>
<gene>
    <name evidence="5" type="ORF">VNI00_001311</name>
</gene>
<dbReference type="SUPFAM" id="SSF53383">
    <property type="entry name" value="PLP-dependent transferases"/>
    <property type="match status" value="1"/>
</dbReference>